<dbReference type="InterPro" id="IPR013113">
    <property type="entry name" value="SIP_FAD-bd"/>
</dbReference>
<sequence length="264" mass="29486">MAVGNYRKATVLTSEFLTPNLKRVVLTGPDLSNFPCGYESGYVKLLFTKQGRALREDEAFEQLTKKNIMMRTYTVRAFDKVKAALTIDFALHSAEKGVAPASDWAKSASVGDEIIVGGPGATKLADPDAAAYLFVGDMTALPAISCNLEYLPTTARGNVIIEVCSEADIHALKKPDNIDVTWVVNPTPGKNSQLLEAIKNSNGLSEKPFVWCACEFETMRIIRRYLKRERHFEKQDMYISSYWKYGCTEEQHKIEKRTDAELEG</sequence>
<dbReference type="InterPro" id="IPR007037">
    <property type="entry name" value="SIP_rossman_dom"/>
</dbReference>
<dbReference type="EMBL" id="MAUJ01000003">
    <property type="protein sequence ID" value="OCQ21273.1"/>
    <property type="molecule type" value="Genomic_DNA"/>
</dbReference>
<organism evidence="3 4">
    <name type="scientific">Pseudoalteromonas luteoviolacea</name>
    <dbReference type="NCBI Taxonomy" id="43657"/>
    <lineage>
        <taxon>Bacteria</taxon>
        <taxon>Pseudomonadati</taxon>
        <taxon>Pseudomonadota</taxon>
        <taxon>Gammaproteobacteria</taxon>
        <taxon>Alteromonadales</taxon>
        <taxon>Pseudoalteromonadaceae</taxon>
        <taxon>Pseudoalteromonas</taxon>
    </lineage>
</organism>
<evidence type="ECO:0000313" key="3">
    <source>
        <dbReference type="EMBL" id="OCQ21273.1"/>
    </source>
</evidence>
<dbReference type="Pfam" id="PF08021">
    <property type="entry name" value="FAD_binding_9"/>
    <property type="match status" value="1"/>
</dbReference>
<evidence type="ECO:0000313" key="4">
    <source>
        <dbReference type="Proteomes" id="UP000093366"/>
    </source>
</evidence>
<dbReference type="InterPro" id="IPR017927">
    <property type="entry name" value="FAD-bd_FR_type"/>
</dbReference>
<dbReference type="SUPFAM" id="SSF63380">
    <property type="entry name" value="Riboflavin synthase domain-like"/>
    <property type="match status" value="1"/>
</dbReference>
<protein>
    <recommendedName>
        <fullName evidence="2">FAD-binding FR-type domain-containing protein</fullName>
    </recommendedName>
</protein>
<dbReference type="InterPro" id="IPR039374">
    <property type="entry name" value="SIP_fam"/>
</dbReference>
<reference evidence="4" key="1">
    <citation type="submission" date="2016-07" db="EMBL/GenBank/DDBJ databases">
        <authorList>
            <person name="Florea S."/>
            <person name="Webb J.S."/>
            <person name="Jaromczyk J."/>
            <person name="Schardl C.L."/>
        </authorList>
    </citation>
    <scope>NUCLEOTIDE SEQUENCE [LARGE SCALE GENOMIC DNA]</scope>
    <source>
        <strain evidence="4">IPB1</strain>
    </source>
</reference>
<dbReference type="InterPro" id="IPR017938">
    <property type="entry name" value="Riboflavin_synthase-like_b-brl"/>
</dbReference>
<dbReference type="Gene3D" id="2.40.30.10">
    <property type="entry name" value="Translation factors"/>
    <property type="match status" value="1"/>
</dbReference>
<dbReference type="InterPro" id="IPR039261">
    <property type="entry name" value="FNR_nucleotide-bd"/>
</dbReference>
<dbReference type="OrthoDB" id="9814826at2"/>
<feature type="domain" description="FAD-binding FR-type" evidence="2">
    <location>
        <begin position="4"/>
        <end position="126"/>
    </location>
</feature>
<comment type="caution">
    <text evidence="3">The sequence shown here is derived from an EMBL/GenBank/DDBJ whole genome shotgun (WGS) entry which is preliminary data.</text>
</comment>
<dbReference type="CDD" id="cd06193">
    <property type="entry name" value="siderophore_interacting"/>
    <property type="match status" value="1"/>
</dbReference>
<comment type="similarity">
    <text evidence="1">Belongs to the SIP oxidoreductase family.</text>
</comment>
<dbReference type="Pfam" id="PF04954">
    <property type="entry name" value="SIP"/>
    <property type="match status" value="1"/>
</dbReference>
<gene>
    <name evidence="3" type="ORF">A7985_11645</name>
</gene>
<accession>A0A1C0TR52</accession>
<dbReference type="AlphaFoldDB" id="A0A1C0TR52"/>
<dbReference type="PANTHER" id="PTHR30157:SF0">
    <property type="entry name" value="NADPH-DEPENDENT FERRIC-CHELATE REDUCTASE"/>
    <property type="match status" value="1"/>
</dbReference>
<dbReference type="GO" id="GO:0016491">
    <property type="term" value="F:oxidoreductase activity"/>
    <property type="evidence" value="ECO:0007669"/>
    <property type="project" value="InterPro"/>
</dbReference>
<dbReference type="Gene3D" id="3.40.50.80">
    <property type="entry name" value="Nucleotide-binding domain of ferredoxin-NADP reductase (FNR) module"/>
    <property type="match status" value="1"/>
</dbReference>
<dbReference type="PANTHER" id="PTHR30157">
    <property type="entry name" value="FERRIC REDUCTASE, NADPH-DEPENDENT"/>
    <property type="match status" value="1"/>
</dbReference>
<dbReference type="PROSITE" id="PS51384">
    <property type="entry name" value="FAD_FR"/>
    <property type="match status" value="1"/>
</dbReference>
<name>A0A1C0TR52_9GAMM</name>
<evidence type="ECO:0000259" key="2">
    <source>
        <dbReference type="PROSITE" id="PS51384"/>
    </source>
</evidence>
<proteinExistence type="inferred from homology"/>
<dbReference type="RefSeq" id="WP_065790641.1">
    <property type="nucleotide sequence ID" value="NZ_MAUJ01000003.1"/>
</dbReference>
<evidence type="ECO:0000256" key="1">
    <source>
        <dbReference type="ARBA" id="ARBA00035644"/>
    </source>
</evidence>
<dbReference type="Proteomes" id="UP000093366">
    <property type="component" value="Unassembled WGS sequence"/>
</dbReference>